<dbReference type="SUPFAM" id="SSF57889">
    <property type="entry name" value="Cysteine-rich domain"/>
    <property type="match status" value="1"/>
</dbReference>
<keyword evidence="7 13" id="KW-0863">Zinc-finger</keyword>
<keyword evidence="11 13" id="KW-0234">DNA repair</keyword>
<dbReference type="InterPro" id="IPR011513">
    <property type="entry name" value="Nse1"/>
</dbReference>
<keyword evidence="6 13" id="KW-0227">DNA damage</keyword>
<organism evidence="16 17">
    <name type="scientific">Brenthis ino</name>
    <name type="common">lesser marbled fritillary</name>
    <dbReference type="NCBI Taxonomy" id="405034"/>
    <lineage>
        <taxon>Eukaryota</taxon>
        <taxon>Metazoa</taxon>
        <taxon>Ecdysozoa</taxon>
        <taxon>Arthropoda</taxon>
        <taxon>Hexapoda</taxon>
        <taxon>Insecta</taxon>
        <taxon>Pterygota</taxon>
        <taxon>Neoptera</taxon>
        <taxon>Endopterygota</taxon>
        <taxon>Lepidoptera</taxon>
        <taxon>Glossata</taxon>
        <taxon>Ditrysia</taxon>
        <taxon>Papilionoidea</taxon>
        <taxon>Nymphalidae</taxon>
        <taxon>Heliconiinae</taxon>
        <taxon>Argynnini</taxon>
        <taxon>Brenthis</taxon>
    </lineage>
</organism>
<evidence type="ECO:0000256" key="5">
    <source>
        <dbReference type="ARBA" id="ARBA00022723"/>
    </source>
</evidence>
<evidence type="ECO:0000256" key="11">
    <source>
        <dbReference type="ARBA" id="ARBA00023204"/>
    </source>
</evidence>
<evidence type="ECO:0000256" key="1">
    <source>
        <dbReference type="ARBA" id="ARBA00000900"/>
    </source>
</evidence>
<dbReference type="PANTHER" id="PTHR20973:SF0">
    <property type="entry name" value="NON-STRUCTURAL MAINTENANCE OF CHROMOSOMES ELEMENT 1 HOMOLOG"/>
    <property type="match status" value="1"/>
</dbReference>
<dbReference type="PANTHER" id="PTHR20973">
    <property type="entry name" value="NON-SMC ELEMENT 1-RELATED"/>
    <property type="match status" value="1"/>
</dbReference>
<dbReference type="GO" id="GO:0005634">
    <property type="term" value="C:nucleus"/>
    <property type="evidence" value="ECO:0007669"/>
    <property type="project" value="UniProtKB-SubCell"/>
</dbReference>
<gene>
    <name evidence="16" type="ORF">BINO364_LOCUS9484</name>
</gene>
<evidence type="ECO:0000256" key="10">
    <source>
        <dbReference type="ARBA" id="ARBA00023172"/>
    </source>
</evidence>
<evidence type="ECO:0000256" key="4">
    <source>
        <dbReference type="ARBA" id="ARBA00022679"/>
    </source>
</evidence>
<evidence type="ECO:0000256" key="2">
    <source>
        <dbReference type="ARBA" id="ARBA00004123"/>
    </source>
</evidence>
<name>A0A8J9VC13_9NEOP</name>
<keyword evidence="8 13" id="KW-0833">Ubl conjugation pathway</keyword>
<dbReference type="Gene3D" id="3.90.1150.220">
    <property type="match status" value="1"/>
</dbReference>
<evidence type="ECO:0000256" key="8">
    <source>
        <dbReference type="ARBA" id="ARBA00022786"/>
    </source>
</evidence>
<dbReference type="Pfam" id="PF08746">
    <property type="entry name" value="zf-RING-like"/>
    <property type="match status" value="1"/>
</dbReference>
<evidence type="ECO:0000256" key="13">
    <source>
        <dbReference type="RuleBase" id="RU368018"/>
    </source>
</evidence>
<dbReference type="Proteomes" id="UP000838878">
    <property type="component" value="Chromosome 4"/>
</dbReference>
<dbReference type="GO" id="GO:0008270">
    <property type="term" value="F:zinc ion binding"/>
    <property type="evidence" value="ECO:0007669"/>
    <property type="project" value="UniProtKB-KW"/>
</dbReference>
<accession>A0A8J9VC13</accession>
<keyword evidence="4 13" id="KW-0808">Transferase</keyword>
<comment type="similarity">
    <text evidence="3 13">Belongs to the NSE1 family.</text>
</comment>
<keyword evidence="12 13" id="KW-0539">Nucleus</keyword>
<dbReference type="InterPro" id="IPR014857">
    <property type="entry name" value="Nse1_RING_C4HC3-type"/>
</dbReference>
<evidence type="ECO:0000256" key="6">
    <source>
        <dbReference type="ARBA" id="ARBA00022763"/>
    </source>
</evidence>
<dbReference type="InterPro" id="IPR036388">
    <property type="entry name" value="WH-like_DNA-bd_sf"/>
</dbReference>
<proteinExistence type="inferred from homology"/>
<evidence type="ECO:0000259" key="15">
    <source>
        <dbReference type="Pfam" id="PF08746"/>
    </source>
</evidence>
<comment type="subcellular location">
    <subcellularLocation>
        <location evidence="2 13">Nucleus</location>
    </subcellularLocation>
</comment>
<dbReference type="InterPro" id="IPR046349">
    <property type="entry name" value="C1-like_sf"/>
</dbReference>
<dbReference type="OrthoDB" id="185455at2759"/>
<feature type="region of interest" description="Disordered" evidence="14">
    <location>
        <begin position="252"/>
        <end position="288"/>
    </location>
</feature>
<evidence type="ECO:0000313" key="16">
    <source>
        <dbReference type="EMBL" id="CAH0723680.1"/>
    </source>
</evidence>
<dbReference type="AlphaFoldDB" id="A0A8J9VC13"/>
<comment type="subunit">
    <text evidence="13">Component of the Smc5-Smc6 complex.</text>
</comment>
<evidence type="ECO:0000256" key="9">
    <source>
        <dbReference type="ARBA" id="ARBA00022833"/>
    </source>
</evidence>
<evidence type="ECO:0000256" key="14">
    <source>
        <dbReference type="SAM" id="MobiDB-lite"/>
    </source>
</evidence>
<dbReference type="GO" id="GO:0000724">
    <property type="term" value="P:double-strand break repair via homologous recombination"/>
    <property type="evidence" value="ECO:0007669"/>
    <property type="project" value="TreeGrafter"/>
</dbReference>
<reference evidence="16" key="1">
    <citation type="submission" date="2021-12" db="EMBL/GenBank/DDBJ databases">
        <authorList>
            <person name="Martin H S."/>
        </authorList>
    </citation>
    <scope>NUCLEOTIDE SEQUENCE</scope>
</reference>
<evidence type="ECO:0000256" key="12">
    <source>
        <dbReference type="ARBA" id="ARBA00023242"/>
    </source>
</evidence>
<keyword evidence="9 13" id="KW-0862">Zinc</keyword>
<dbReference type="GO" id="GO:0061630">
    <property type="term" value="F:ubiquitin protein ligase activity"/>
    <property type="evidence" value="ECO:0007669"/>
    <property type="project" value="UniProtKB-EC"/>
</dbReference>
<sequence>MTYNNTHRFFLRTMANRGVLSMKESVKVLKEFTGPNESVQPSTVSNLVEEINKELRSFGQRITIVKDKNTESREETLIFIMMVADKATKAQKIFTEKDLNYFRKLIEEIIQTESREIDYITALNLRTLLTKKEAEVLLERWSKMHYLKKITTQAKGTRKESTSISIKFTLGLRGIHEFDTYFTDNLNSFVEKCQQCKEIVIMGCNCTTCGKALHKPCLDIHMENQHDNTRSSPTLNSDDTLMEDLQDNSSISTDKEAELLNSDDGLETQEPVSKKRRMIISLSDSDEY</sequence>
<evidence type="ECO:0000256" key="7">
    <source>
        <dbReference type="ARBA" id="ARBA00022771"/>
    </source>
</evidence>
<comment type="catalytic activity">
    <reaction evidence="1 13">
        <text>S-ubiquitinyl-[E2 ubiquitin-conjugating enzyme]-L-cysteine + [acceptor protein]-L-lysine = [E2 ubiquitin-conjugating enzyme]-L-cysteine + N(6)-ubiquitinyl-[acceptor protein]-L-lysine.</text>
        <dbReference type="EC" id="2.3.2.27"/>
    </reaction>
</comment>
<protein>
    <recommendedName>
        <fullName evidence="13">Non-structural maintenance of chromosomes element 1 homolog</fullName>
        <ecNumber evidence="13">2.3.2.27</ecNumber>
    </recommendedName>
</protein>
<feature type="non-terminal residue" evidence="16">
    <location>
        <position position="288"/>
    </location>
</feature>
<dbReference type="Gene3D" id="1.10.10.10">
    <property type="entry name" value="Winged helix-like DNA-binding domain superfamily/Winged helix DNA-binding domain"/>
    <property type="match status" value="1"/>
</dbReference>
<keyword evidence="5 13" id="KW-0479">Metal-binding</keyword>
<dbReference type="GO" id="GO:0030915">
    <property type="term" value="C:Smc5-Smc6 complex"/>
    <property type="evidence" value="ECO:0007669"/>
    <property type="project" value="UniProtKB-UniRule"/>
</dbReference>
<dbReference type="Pfam" id="PF07574">
    <property type="entry name" value="SMC_Nse1"/>
    <property type="match status" value="1"/>
</dbReference>
<dbReference type="EMBL" id="OV170224">
    <property type="protein sequence ID" value="CAH0723680.1"/>
    <property type="molecule type" value="Genomic_DNA"/>
</dbReference>
<dbReference type="EC" id="2.3.2.27" evidence="13"/>
<evidence type="ECO:0000256" key="3">
    <source>
        <dbReference type="ARBA" id="ARBA00010258"/>
    </source>
</evidence>
<evidence type="ECO:0000313" key="17">
    <source>
        <dbReference type="Proteomes" id="UP000838878"/>
    </source>
</evidence>
<feature type="domain" description="Non-structural maintenance of chromosomes element 1 RING C4HC3-type" evidence="15">
    <location>
        <begin position="193"/>
        <end position="227"/>
    </location>
</feature>
<keyword evidence="10 13" id="KW-0233">DNA recombination</keyword>
<keyword evidence="17" id="KW-1185">Reference proteome</keyword>